<proteinExistence type="predicted"/>
<dbReference type="EMBL" id="PGCJ01001161">
    <property type="protein sequence ID" value="PLW08435.1"/>
    <property type="molecule type" value="Genomic_DNA"/>
</dbReference>
<name>A0A2N5UA43_9BASI</name>
<dbReference type="EMBL" id="PGCI01000697">
    <property type="protein sequence ID" value="PLW20517.1"/>
    <property type="molecule type" value="Genomic_DNA"/>
</dbReference>
<evidence type="ECO:0000313" key="5">
    <source>
        <dbReference type="Proteomes" id="UP000235392"/>
    </source>
</evidence>
<protein>
    <submittedName>
        <fullName evidence="3">Uncharacterized protein</fullName>
    </submittedName>
</protein>
<evidence type="ECO:0000313" key="1">
    <source>
        <dbReference type="EMBL" id="PLW08435.1"/>
    </source>
</evidence>
<dbReference type="EMBL" id="PGCJ01000273">
    <property type="protein sequence ID" value="PLW34619.1"/>
    <property type="molecule type" value="Genomic_DNA"/>
</dbReference>
<organism evidence="3 4">
    <name type="scientific">Puccinia coronata f. sp. avenae</name>
    <dbReference type="NCBI Taxonomy" id="200324"/>
    <lineage>
        <taxon>Eukaryota</taxon>
        <taxon>Fungi</taxon>
        <taxon>Dikarya</taxon>
        <taxon>Basidiomycota</taxon>
        <taxon>Pucciniomycotina</taxon>
        <taxon>Pucciniomycetes</taxon>
        <taxon>Pucciniales</taxon>
        <taxon>Pucciniaceae</taxon>
        <taxon>Puccinia</taxon>
    </lineage>
</organism>
<reference evidence="4 5" key="1">
    <citation type="submission" date="2017-11" db="EMBL/GenBank/DDBJ databases">
        <title>De novo assembly and phasing of dikaryotic genomes from two isolates of Puccinia coronata f. sp. avenae, the causal agent of oat crown rust.</title>
        <authorList>
            <person name="Miller M.E."/>
            <person name="Zhang Y."/>
            <person name="Omidvar V."/>
            <person name="Sperschneider J."/>
            <person name="Schwessinger B."/>
            <person name="Raley C."/>
            <person name="Palmer J.M."/>
            <person name="Garnica D."/>
            <person name="Upadhyaya N."/>
            <person name="Rathjen J."/>
            <person name="Taylor J.M."/>
            <person name="Park R.F."/>
            <person name="Dodds P.N."/>
            <person name="Hirsch C.D."/>
            <person name="Kianian S.F."/>
            <person name="Figueroa M."/>
        </authorList>
    </citation>
    <scope>NUCLEOTIDE SEQUENCE [LARGE SCALE GENOMIC DNA]</scope>
    <source>
        <strain evidence="3">12NC29</strain>
        <strain evidence="2">12SD80</strain>
    </source>
</reference>
<accession>A0A2N5UA43</accession>
<evidence type="ECO:0000313" key="2">
    <source>
        <dbReference type="EMBL" id="PLW20517.1"/>
    </source>
</evidence>
<evidence type="ECO:0000313" key="3">
    <source>
        <dbReference type="EMBL" id="PLW34619.1"/>
    </source>
</evidence>
<comment type="caution">
    <text evidence="3">The sequence shown here is derived from an EMBL/GenBank/DDBJ whole genome shotgun (WGS) entry which is preliminary data.</text>
</comment>
<keyword evidence="4" id="KW-1185">Reference proteome</keyword>
<dbReference type="Proteomes" id="UP000235388">
    <property type="component" value="Unassembled WGS sequence"/>
</dbReference>
<gene>
    <name evidence="3" type="ORF">PCANC_16064</name>
    <name evidence="1" type="ORF">PCANC_19896</name>
    <name evidence="2" type="ORF">PCASD_15555</name>
</gene>
<sequence length="68" mass="7029">MIRQHDNELMCKSLKALAQPLLAPSGFAGAPAPRDGLGIGGGLQNFAISQLAEPGLAFPGPDPYPSRT</sequence>
<dbReference type="AlphaFoldDB" id="A0A2N5UA43"/>
<evidence type="ECO:0000313" key="4">
    <source>
        <dbReference type="Proteomes" id="UP000235388"/>
    </source>
</evidence>
<dbReference type="Proteomes" id="UP000235392">
    <property type="component" value="Unassembled WGS sequence"/>
</dbReference>